<dbReference type="RefSeq" id="WP_146523071.1">
    <property type="nucleotide sequence ID" value="NZ_CP151726.1"/>
</dbReference>
<sequence length="163" mass="18152">MHSPALLLLRYALPLVIATLSVQHTSLSWQGKRVRLAVQIKTLNAIAEPLRESWPRQDGEVAPIGPFMAYPFGHPRTLLLLQPPQVATGGISVTEIQRDPNGAIKLKLNGVEHDDWVEWHPQNSRPHSFVGGLGDRHRLLMSAEIGSGWHLVRYDFHVASSIP</sequence>
<dbReference type="EMBL" id="SJPN01000010">
    <property type="protein sequence ID" value="TWT92782.1"/>
    <property type="molecule type" value="Genomic_DNA"/>
</dbReference>
<organism evidence="1 2">
    <name type="scientific">Stieleria varia</name>
    <dbReference type="NCBI Taxonomy" id="2528005"/>
    <lineage>
        <taxon>Bacteria</taxon>
        <taxon>Pseudomonadati</taxon>
        <taxon>Planctomycetota</taxon>
        <taxon>Planctomycetia</taxon>
        <taxon>Pirellulales</taxon>
        <taxon>Pirellulaceae</taxon>
        <taxon>Stieleria</taxon>
    </lineage>
</organism>
<dbReference type="Proteomes" id="UP000320176">
    <property type="component" value="Unassembled WGS sequence"/>
</dbReference>
<gene>
    <name evidence="1" type="ORF">Pla52n_61470</name>
</gene>
<comment type="caution">
    <text evidence="1">The sequence shown here is derived from an EMBL/GenBank/DDBJ whole genome shotgun (WGS) entry which is preliminary data.</text>
</comment>
<keyword evidence="2" id="KW-1185">Reference proteome</keyword>
<protein>
    <submittedName>
        <fullName evidence="1">Uncharacterized protein</fullName>
    </submittedName>
</protein>
<evidence type="ECO:0000313" key="2">
    <source>
        <dbReference type="Proteomes" id="UP000320176"/>
    </source>
</evidence>
<accession>A0A5C5ZYU5</accession>
<name>A0A5C5ZYU5_9BACT</name>
<proteinExistence type="predicted"/>
<dbReference type="OrthoDB" id="254731at2"/>
<reference evidence="1 2" key="1">
    <citation type="submission" date="2019-02" db="EMBL/GenBank/DDBJ databases">
        <title>Deep-cultivation of Planctomycetes and their phenomic and genomic characterization uncovers novel biology.</title>
        <authorList>
            <person name="Wiegand S."/>
            <person name="Jogler M."/>
            <person name="Boedeker C."/>
            <person name="Pinto D."/>
            <person name="Vollmers J."/>
            <person name="Rivas-Marin E."/>
            <person name="Kohn T."/>
            <person name="Peeters S.H."/>
            <person name="Heuer A."/>
            <person name="Rast P."/>
            <person name="Oberbeckmann S."/>
            <person name="Bunk B."/>
            <person name="Jeske O."/>
            <person name="Meyerdierks A."/>
            <person name="Storesund J.E."/>
            <person name="Kallscheuer N."/>
            <person name="Luecker S."/>
            <person name="Lage O.M."/>
            <person name="Pohl T."/>
            <person name="Merkel B.J."/>
            <person name="Hornburger P."/>
            <person name="Mueller R.-W."/>
            <person name="Bruemmer F."/>
            <person name="Labrenz M."/>
            <person name="Spormann A.M."/>
            <person name="Op Den Camp H."/>
            <person name="Overmann J."/>
            <person name="Amann R."/>
            <person name="Jetten M.S.M."/>
            <person name="Mascher T."/>
            <person name="Medema M.H."/>
            <person name="Devos D.P."/>
            <person name="Kaster A.-K."/>
            <person name="Ovreas L."/>
            <person name="Rohde M."/>
            <person name="Galperin M.Y."/>
            <person name="Jogler C."/>
        </authorList>
    </citation>
    <scope>NUCLEOTIDE SEQUENCE [LARGE SCALE GENOMIC DNA]</scope>
    <source>
        <strain evidence="1 2">Pla52n</strain>
    </source>
</reference>
<dbReference type="AlphaFoldDB" id="A0A5C5ZYU5"/>
<evidence type="ECO:0000313" key="1">
    <source>
        <dbReference type="EMBL" id="TWT92782.1"/>
    </source>
</evidence>